<reference evidence="1 2" key="1">
    <citation type="submission" date="2022-06" db="EMBL/GenBank/DDBJ databases">
        <authorList>
            <person name="Jeon C.O."/>
        </authorList>
    </citation>
    <scope>NUCLEOTIDE SEQUENCE [LARGE SCALE GENOMIC DNA]</scope>
    <source>
        <strain evidence="1 2">KCTC 13943</strain>
    </source>
</reference>
<name>A0ABT0WHE4_9BACI</name>
<comment type="caution">
    <text evidence="1">The sequence shown here is derived from an EMBL/GenBank/DDBJ whole genome shotgun (WGS) entry which is preliminary data.</text>
</comment>
<keyword evidence="2" id="KW-1185">Reference proteome</keyword>
<dbReference type="Proteomes" id="UP001523262">
    <property type="component" value="Unassembled WGS sequence"/>
</dbReference>
<gene>
    <name evidence="1" type="ORF">NDK43_30030</name>
</gene>
<accession>A0ABT0WHE4</accession>
<protein>
    <submittedName>
        <fullName evidence="1">Uncharacterized protein</fullName>
    </submittedName>
</protein>
<evidence type="ECO:0000313" key="2">
    <source>
        <dbReference type="Proteomes" id="UP001523262"/>
    </source>
</evidence>
<dbReference type="EMBL" id="JAMQCR010000003">
    <property type="protein sequence ID" value="MCM2535743.1"/>
    <property type="molecule type" value="Genomic_DNA"/>
</dbReference>
<evidence type="ECO:0000313" key="1">
    <source>
        <dbReference type="EMBL" id="MCM2535743.1"/>
    </source>
</evidence>
<proteinExistence type="predicted"/>
<organism evidence="1 2">
    <name type="scientific">Neobacillus pocheonensis</name>
    <dbReference type="NCBI Taxonomy" id="363869"/>
    <lineage>
        <taxon>Bacteria</taxon>
        <taxon>Bacillati</taxon>
        <taxon>Bacillota</taxon>
        <taxon>Bacilli</taxon>
        <taxon>Bacillales</taxon>
        <taxon>Bacillaceae</taxon>
        <taxon>Neobacillus</taxon>
    </lineage>
</organism>
<sequence>MDEQFFNGFGARNRGKENYINRRKDTFAVLRLLFRVSKQIQNEMELQEYDYMGWAFINGGISTMLYKMDK</sequence>